<reference evidence="1" key="1">
    <citation type="submission" date="2020-05" db="EMBL/GenBank/DDBJ databases">
        <authorList>
            <person name="Chiriac C."/>
            <person name="Salcher M."/>
            <person name="Ghai R."/>
            <person name="Kavagutti S V."/>
        </authorList>
    </citation>
    <scope>NUCLEOTIDE SEQUENCE</scope>
</reference>
<proteinExistence type="predicted"/>
<sequence>MSFKPGDRVIFRYTKDDTDEGEVVRIREGYGDYSVGVEWGNGTFAWFCPDELYLDTDAKEGVSVPEPEPMTEGERMREFFFGKPRKLDAWGTQWKAEGRCPDCGELGRIHLSTFVCSKHGPY</sequence>
<name>A0A6J5RT03_9CAUD</name>
<protein>
    <submittedName>
        <fullName evidence="1">Uncharacterized protein</fullName>
    </submittedName>
</protein>
<organism evidence="1">
    <name type="scientific">uncultured Caudovirales phage</name>
    <dbReference type="NCBI Taxonomy" id="2100421"/>
    <lineage>
        <taxon>Viruses</taxon>
        <taxon>Duplodnaviria</taxon>
        <taxon>Heunggongvirae</taxon>
        <taxon>Uroviricota</taxon>
        <taxon>Caudoviricetes</taxon>
        <taxon>Peduoviridae</taxon>
        <taxon>Maltschvirus</taxon>
        <taxon>Maltschvirus maltsch</taxon>
    </lineage>
</organism>
<evidence type="ECO:0000313" key="1">
    <source>
        <dbReference type="EMBL" id="CAB4200278.1"/>
    </source>
</evidence>
<gene>
    <name evidence="1" type="ORF">UFOVP1351_33</name>
</gene>
<dbReference type="EMBL" id="LR797306">
    <property type="protein sequence ID" value="CAB4200278.1"/>
    <property type="molecule type" value="Genomic_DNA"/>
</dbReference>
<accession>A0A6J5RT03</accession>